<reference evidence="1 2" key="1">
    <citation type="journal article" date="2023" name="Plants (Basel)">
        <title>Bridging the Gap: Combining Genomics and Transcriptomics Approaches to Understand Stylosanthes scabra, an Orphan Legume from the Brazilian Caatinga.</title>
        <authorList>
            <person name="Ferreira-Neto J.R.C."/>
            <person name="da Silva M.D."/>
            <person name="Binneck E."/>
            <person name="de Melo N.F."/>
            <person name="da Silva R.H."/>
            <person name="de Melo A.L.T.M."/>
            <person name="Pandolfi V."/>
            <person name="Bustamante F.O."/>
            <person name="Brasileiro-Vidal A.C."/>
            <person name="Benko-Iseppon A.M."/>
        </authorList>
    </citation>
    <scope>NUCLEOTIDE SEQUENCE [LARGE SCALE GENOMIC DNA]</scope>
    <source>
        <tissue evidence="1">Leaves</tissue>
    </source>
</reference>
<accession>A0ABU6WDL8</accession>
<protein>
    <recommendedName>
        <fullName evidence="3">PAS domain-containing protein</fullName>
    </recommendedName>
</protein>
<proteinExistence type="predicted"/>
<organism evidence="1 2">
    <name type="scientific">Stylosanthes scabra</name>
    <dbReference type="NCBI Taxonomy" id="79078"/>
    <lineage>
        <taxon>Eukaryota</taxon>
        <taxon>Viridiplantae</taxon>
        <taxon>Streptophyta</taxon>
        <taxon>Embryophyta</taxon>
        <taxon>Tracheophyta</taxon>
        <taxon>Spermatophyta</taxon>
        <taxon>Magnoliopsida</taxon>
        <taxon>eudicotyledons</taxon>
        <taxon>Gunneridae</taxon>
        <taxon>Pentapetalae</taxon>
        <taxon>rosids</taxon>
        <taxon>fabids</taxon>
        <taxon>Fabales</taxon>
        <taxon>Fabaceae</taxon>
        <taxon>Papilionoideae</taxon>
        <taxon>50 kb inversion clade</taxon>
        <taxon>dalbergioids sensu lato</taxon>
        <taxon>Dalbergieae</taxon>
        <taxon>Pterocarpus clade</taxon>
        <taxon>Stylosanthes</taxon>
    </lineage>
</organism>
<evidence type="ECO:0000313" key="1">
    <source>
        <dbReference type="EMBL" id="MED6183359.1"/>
    </source>
</evidence>
<name>A0ABU6WDL8_9FABA</name>
<evidence type="ECO:0008006" key="3">
    <source>
        <dbReference type="Google" id="ProtNLM"/>
    </source>
</evidence>
<dbReference type="InterPro" id="IPR012340">
    <property type="entry name" value="NA-bd_OB-fold"/>
</dbReference>
<gene>
    <name evidence="1" type="ORF">PIB30_037191</name>
</gene>
<comment type="caution">
    <text evidence="1">The sequence shown here is derived from an EMBL/GenBank/DDBJ whole genome shotgun (WGS) entry which is preliminary data.</text>
</comment>
<dbReference type="Gene3D" id="2.40.50.140">
    <property type="entry name" value="Nucleic acid-binding proteins"/>
    <property type="match status" value="1"/>
</dbReference>
<dbReference type="EMBL" id="JASCZI010181428">
    <property type="protein sequence ID" value="MED6183359.1"/>
    <property type="molecule type" value="Genomic_DNA"/>
</dbReference>
<dbReference type="Proteomes" id="UP001341840">
    <property type="component" value="Unassembled WGS sequence"/>
</dbReference>
<keyword evidence="2" id="KW-1185">Reference proteome</keyword>
<evidence type="ECO:0000313" key="2">
    <source>
        <dbReference type="Proteomes" id="UP001341840"/>
    </source>
</evidence>
<sequence length="92" mass="9850">MLLWNSEAVMLVGKSAREVMNSISGQAALSYPKIFEEILEKKCLMKLSEEAEQSVSNGLVTFGSAGGEADLAASEAVSLSKNQQVRAIVEMV</sequence>